<dbReference type="InterPro" id="IPR027938">
    <property type="entry name" value="Adipogenin"/>
</dbReference>
<protein>
    <recommendedName>
        <fullName evidence="4">Adipogenin</fullName>
    </recommendedName>
</protein>
<evidence type="ECO:0008006" key="4">
    <source>
        <dbReference type="Google" id="ProtNLM"/>
    </source>
</evidence>
<organism evidence="2 3">
    <name type="scientific">Pelusios castaneus</name>
    <name type="common">West African mud turtle</name>
    <dbReference type="NCBI Taxonomy" id="367368"/>
    <lineage>
        <taxon>Eukaryota</taxon>
        <taxon>Metazoa</taxon>
        <taxon>Chordata</taxon>
        <taxon>Craniata</taxon>
        <taxon>Vertebrata</taxon>
        <taxon>Euteleostomi</taxon>
        <taxon>Archelosauria</taxon>
        <taxon>Testudinata</taxon>
        <taxon>Testudines</taxon>
        <taxon>Pleurodira</taxon>
        <taxon>Pelomedusidae</taxon>
        <taxon>Pelusios</taxon>
    </lineage>
</organism>
<accession>A0A8C8SJD0</accession>
<dbReference type="PANTHER" id="PTHR38499:SF1">
    <property type="entry name" value="ADIPOGENIN"/>
    <property type="match status" value="1"/>
</dbReference>
<reference evidence="2" key="2">
    <citation type="submission" date="2025-09" db="UniProtKB">
        <authorList>
            <consortium name="Ensembl"/>
        </authorList>
    </citation>
    <scope>IDENTIFICATION</scope>
</reference>
<name>A0A8C8SJD0_9SAUR</name>
<reference evidence="2" key="1">
    <citation type="submission" date="2025-08" db="UniProtKB">
        <authorList>
            <consortium name="Ensembl"/>
        </authorList>
    </citation>
    <scope>IDENTIFICATION</scope>
</reference>
<dbReference type="Pfam" id="PF15202">
    <property type="entry name" value="Adipogenin"/>
    <property type="match status" value="1"/>
</dbReference>
<keyword evidence="1" id="KW-0812">Transmembrane</keyword>
<dbReference type="Ensembl" id="ENSPCET00000021192.1">
    <property type="protein sequence ID" value="ENSPCEP00000020485.1"/>
    <property type="gene ID" value="ENSPCEG00000015842.1"/>
</dbReference>
<dbReference type="GO" id="GO:0045444">
    <property type="term" value="P:fat cell differentiation"/>
    <property type="evidence" value="ECO:0007669"/>
    <property type="project" value="InterPro"/>
</dbReference>
<evidence type="ECO:0000313" key="2">
    <source>
        <dbReference type="Ensembl" id="ENSPCEP00000020485.1"/>
    </source>
</evidence>
<dbReference type="AlphaFoldDB" id="A0A8C8SJD0"/>
<keyword evidence="3" id="KW-1185">Reference proteome</keyword>
<dbReference type="Proteomes" id="UP000694393">
    <property type="component" value="Unplaced"/>
</dbReference>
<evidence type="ECO:0000256" key="1">
    <source>
        <dbReference type="SAM" id="Phobius"/>
    </source>
</evidence>
<keyword evidence="1" id="KW-1133">Transmembrane helix</keyword>
<evidence type="ECO:0000313" key="3">
    <source>
        <dbReference type="Proteomes" id="UP000694393"/>
    </source>
</evidence>
<sequence length="91" mass="11072">MRYPLVPLVNDLTFPLLFFWFCLPFGLLLILWILWLHLLLNKEWILQDSRAAVEEEVLITKEDENLQYPYMLRFDLKPPFSEAKIYHFMVL</sequence>
<keyword evidence="1" id="KW-0472">Membrane</keyword>
<feature type="transmembrane region" description="Helical" evidence="1">
    <location>
        <begin position="12"/>
        <end position="40"/>
    </location>
</feature>
<proteinExistence type="predicted"/>
<dbReference type="PANTHER" id="PTHR38499">
    <property type="entry name" value="ADIPOGENIN"/>
    <property type="match status" value="1"/>
</dbReference>